<reference evidence="3" key="2">
    <citation type="submission" date="2025-09" db="UniProtKB">
        <authorList>
            <consortium name="Ensembl"/>
        </authorList>
    </citation>
    <scope>IDENTIFICATION</scope>
</reference>
<evidence type="ECO:0000256" key="2">
    <source>
        <dbReference type="ARBA" id="ARBA00023315"/>
    </source>
</evidence>
<dbReference type="GO" id="GO:0008080">
    <property type="term" value="F:N-acetyltransferase activity"/>
    <property type="evidence" value="ECO:0007669"/>
    <property type="project" value="InterPro"/>
</dbReference>
<proteinExistence type="predicted"/>
<dbReference type="InterPro" id="IPR016181">
    <property type="entry name" value="Acyl_CoA_acyltransferase"/>
</dbReference>
<evidence type="ECO:0000313" key="4">
    <source>
        <dbReference type="Proteomes" id="UP000694383"/>
    </source>
</evidence>
<protein>
    <submittedName>
        <fullName evidence="3">N-acetyltransferase 9</fullName>
    </submittedName>
</protein>
<keyword evidence="1" id="KW-0808">Transferase</keyword>
<reference evidence="3" key="1">
    <citation type="submission" date="2025-08" db="UniProtKB">
        <authorList>
            <consortium name="Ensembl"/>
        </authorList>
    </citation>
    <scope>IDENTIFICATION</scope>
</reference>
<dbReference type="Ensembl" id="ENSOSIT00000010479.1">
    <property type="protein sequence ID" value="ENSOSIP00000009844.1"/>
    <property type="gene ID" value="ENSOSIG00000006177.1"/>
</dbReference>
<keyword evidence="4" id="KW-1185">Reference proteome</keyword>
<dbReference type="PANTHER" id="PTHR13256:SF16">
    <property type="entry name" value="ALPHA_BETA-TUBULIN-N-ACETYLTRANSFERASE 9"/>
    <property type="match status" value="1"/>
</dbReference>
<evidence type="ECO:0000256" key="1">
    <source>
        <dbReference type="ARBA" id="ARBA00022679"/>
    </source>
</evidence>
<evidence type="ECO:0000313" key="3">
    <source>
        <dbReference type="Ensembl" id="ENSOSIP00000009844.1"/>
    </source>
</evidence>
<dbReference type="SUPFAM" id="SSF55729">
    <property type="entry name" value="Acyl-CoA N-acyltransferases (Nat)"/>
    <property type="match status" value="1"/>
</dbReference>
<accession>A0A8C7X8Z8</accession>
<dbReference type="GeneTree" id="ENSGT00390000012745"/>
<dbReference type="InterPro" id="IPR039135">
    <property type="entry name" value="NAT9-like"/>
</dbReference>
<dbReference type="PANTHER" id="PTHR13256">
    <property type="entry name" value="N-ACETYLTRANSFERASE 9"/>
    <property type="match status" value="1"/>
</dbReference>
<keyword evidence="2" id="KW-0012">Acyltransferase</keyword>
<dbReference type="Proteomes" id="UP000694383">
    <property type="component" value="Unplaced"/>
</dbReference>
<organism evidence="3 4">
    <name type="scientific">Oryzias sinensis</name>
    <name type="common">Chinese medaka</name>
    <dbReference type="NCBI Taxonomy" id="183150"/>
    <lineage>
        <taxon>Eukaryota</taxon>
        <taxon>Metazoa</taxon>
        <taxon>Chordata</taxon>
        <taxon>Craniata</taxon>
        <taxon>Vertebrata</taxon>
        <taxon>Euteleostomi</taxon>
        <taxon>Actinopterygii</taxon>
        <taxon>Neopterygii</taxon>
        <taxon>Teleostei</taxon>
        <taxon>Neoteleostei</taxon>
        <taxon>Acanthomorphata</taxon>
        <taxon>Ovalentaria</taxon>
        <taxon>Atherinomorphae</taxon>
        <taxon>Beloniformes</taxon>
        <taxon>Adrianichthyidae</taxon>
        <taxon>Oryziinae</taxon>
        <taxon>Oryzias</taxon>
    </lineage>
</organism>
<sequence>MRSTSLCEQGSTDGRAERVKCAGVSCFTFSMKINENTMLEGQRVLLVPYNAEHVPRYHEWMKSPELQQLTASEPLTLEQEYDMQRSWREDDDKCTFIILDTQKWADPSVDEETCMLGDVNIFLTDSTDPSLAELEVMIAGDSCLLRKPFLALSSLCSVANILSHNRRELQRQRHREGGDTYDDALWSQETWDQKVSGKDWFGQSHQHRHVQKAALPGGVCVSGVQRGDPRVNGGRVCSEDITGGSPDEGKGLQTNLQRQTCTERTERYASFLKACSSNTDQSLQELSVSMQLEVCQSIFYFLKGNYVFFIKRLFP</sequence>
<dbReference type="AlphaFoldDB" id="A0A8C7X8Z8"/>
<dbReference type="Gene3D" id="3.40.630.30">
    <property type="match status" value="1"/>
</dbReference>
<name>A0A8C7X8Z8_9TELE</name>